<dbReference type="InterPro" id="IPR029787">
    <property type="entry name" value="Nucleotide_cyclase"/>
</dbReference>
<dbReference type="CDD" id="cd01949">
    <property type="entry name" value="GGDEF"/>
    <property type="match status" value="1"/>
</dbReference>
<dbReference type="Pfam" id="PF00990">
    <property type="entry name" value="GGDEF"/>
    <property type="match status" value="1"/>
</dbReference>
<dbReference type="AlphaFoldDB" id="A0A1W1BZ41"/>
<dbReference type="PANTHER" id="PTHR45138">
    <property type="entry name" value="REGULATORY COMPONENTS OF SENSORY TRANSDUCTION SYSTEM"/>
    <property type="match status" value="1"/>
</dbReference>
<organism evidence="2">
    <name type="scientific">hydrothermal vent metagenome</name>
    <dbReference type="NCBI Taxonomy" id="652676"/>
    <lineage>
        <taxon>unclassified sequences</taxon>
        <taxon>metagenomes</taxon>
        <taxon>ecological metagenomes</taxon>
    </lineage>
</organism>
<dbReference type="InterPro" id="IPR000160">
    <property type="entry name" value="GGDEF_dom"/>
</dbReference>
<evidence type="ECO:0000259" key="1">
    <source>
        <dbReference type="PROSITE" id="PS50887"/>
    </source>
</evidence>
<dbReference type="InterPro" id="IPR050469">
    <property type="entry name" value="Diguanylate_Cyclase"/>
</dbReference>
<dbReference type="Gene3D" id="3.30.450.40">
    <property type="match status" value="1"/>
</dbReference>
<dbReference type="GO" id="GO:0005886">
    <property type="term" value="C:plasma membrane"/>
    <property type="evidence" value="ECO:0007669"/>
    <property type="project" value="TreeGrafter"/>
</dbReference>
<dbReference type="SUPFAM" id="SSF55781">
    <property type="entry name" value="GAF domain-like"/>
    <property type="match status" value="1"/>
</dbReference>
<evidence type="ECO:0000313" key="2">
    <source>
        <dbReference type="EMBL" id="SFV58764.1"/>
    </source>
</evidence>
<name>A0A1W1BZ41_9ZZZZ</name>
<sequence length="337" mass="38729">MQTNKKSDTHIAYQDESYFNNTPSHLSADKWQRTVNLLAKIFNAPGAWIMQANTKGMEALYASEGIQNTFPAGLVFEQHINIYCKTVMDTKTRLYVKNAKEEGTWDDNPEYTEAGFISYIGVPLQWPNGNMFGTLCVLDTHETDYNEDFSELLWQLKELIDSDLHNLTLIKKLQKSNITDELTSINNRRGFLQKSKSLIQLAKRNNLQLSLMYCDLNNLKSTNDLQGHKIGDFLIESFALALKESLRDEDIVARLGGDEFCFMGIYNSQDKKQTIISRIQKRFEFLTKDEPKISQASFSAGFRTFSNIEGFNIEKMISEVDNLMYENKQLLKNKKSV</sequence>
<dbReference type="GO" id="GO:0043709">
    <property type="term" value="P:cell adhesion involved in single-species biofilm formation"/>
    <property type="evidence" value="ECO:0007669"/>
    <property type="project" value="TreeGrafter"/>
</dbReference>
<dbReference type="GO" id="GO:1902201">
    <property type="term" value="P:negative regulation of bacterial-type flagellum-dependent cell motility"/>
    <property type="evidence" value="ECO:0007669"/>
    <property type="project" value="TreeGrafter"/>
</dbReference>
<dbReference type="Pfam" id="PF01590">
    <property type="entry name" value="GAF"/>
    <property type="match status" value="1"/>
</dbReference>
<dbReference type="InterPro" id="IPR003018">
    <property type="entry name" value="GAF"/>
</dbReference>
<dbReference type="PROSITE" id="PS50887">
    <property type="entry name" value="GGDEF"/>
    <property type="match status" value="1"/>
</dbReference>
<dbReference type="SUPFAM" id="SSF55073">
    <property type="entry name" value="Nucleotide cyclase"/>
    <property type="match status" value="1"/>
</dbReference>
<reference evidence="2" key="1">
    <citation type="submission" date="2016-10" db="EMBL/GenBank/DDBJ databases">
        <authorList>
            <person name="de Groot N.N."/>
        </authorList>
    </citation>
    <scope>NUCLEOTIDE SEQUENCE</scope>
</reference>
<protein>
    <submittedName>
        <fullName evidence="2">Diguanylate cyclase with GAF sensor</fullName>
    </submittedName>
</protein>
<dbReference type="SMART" id="SM00267">
    <property type="entry name" value="GGDEF"/>
    <property type="match status" value="1"/>
</dbReference>
<proteinExistence type="predicted"/>
<dbReference type="EMBL" id="FPHF01000045">
    <property type="protein sequence ID" value="SFV58764.1"/>
    <property type="molecule type" value="Genomic_DNA"/>
</dbReference>
<dbReference type="NCBIfam" id="TIGR00254">
    <property type="entry name" value="GGDEF"/>
    <property type="match status" value="1"/>
</dbReference>
<dbReference type="PANTHER" id="PTHR45138:SF9">
    <property type="entry name" value="DIGUANYLATE CYCLASE DGCM-RELATED"/>
    <property type="match status" value="1"/>
</dbReference>
<dbReference type="GO" id="GO:0052621">
    <property type="term" value="F:diguanylate cyclase activity"/>
    <property type="evidence" value="ECO:0007669"/>
    <property type="project" value="TreeGrafter"/>
</dbReference>
<feature type="domain" description="GGDEF" evidence="1">
    <location>
        <begin position="207"/>
        <end position="337"/>
    </location>
</feature>
<dbReference type="InterPro" id="IPR029016">
    <property type="entry name" value="GAF-like_dom_sf"/>
</dbReference>
<dbReference type="Gene3D" id="3.30.70.270">
    <property type="match status" value="1"/>
</dbReference>
<accession>A0A1W1BZ41</accession>
<dbReference type="InterPro" id="IPR043128">
    <property type="entry name" value="Rev_trsase/Diguanyl_cyclase"/>
</dbReference>
<gene>
    <name evidence="2" type="ORF">MNB_SM-4-1647</name>
</gene>